<evidence type="ECO:0000259" key="7">
    <source>
        <dbReference type="Pfam" id="PF00248"/>
    </source>
</evidence>
<protein>
    <submittedName>
        <fullName evidence="8">Oxidoreductase</fullName>
    </submittedName>
</protein>
<evidence type="ECO:0000256" key="2">
    <source>
        <dbReference type="ARBA" id="ARBA00022857"/>
    </source>
</evidence>
<evidence type="ECO:0000313" key="9">
    <source>
        <dbReference type="Proteomes" id="UP000051155"/>
    </source>
</evidence>
<feature type="binding site" evidence="5">
    <location>
        <position position="108"/>
    </location>
    <ligand>
        <name>substrate</name>
    </ligand>
</feature>
<dbReference type="InterPro" id="IPR020471">
    <property type="entry name" value="AKR"/>
</dbReference>
<dbReference type="Gene3D" id="3.20.20.100">
    <property type="entry name" value="NADP-dependent oxidoreductase domain"/>
    <property type="match status" value="1"/>
</dbReference>
<dbReference type="AlphaFoldDB" id="A0A0R1Q0U7"/>
<dbReference type="EMBL" id="AZEG01000005">
    <property type="protein sequence ID" value="KRL38336.1"/>
    <property type="molecule type" value="Genomic_DNA"/>
</dbReference>
<dbReference type="GO" id="GO:0016616">
    <property type="term" value="F:oxidoreductase activity, acting on the CH-OH group of donors, NAD or NADP as acceptor"/>
    <property type="evidence" value="ECO:0007669"/>
    <property type="project" value="UniProtKB-ARBA"/>
</dbReference>
<feature type="active site" description="Proton donor" evidence="4">
    <location>
        <position position="50"/>
    </location>
</feature>
<dbReference type="Pfam" id="PF00248">
    <property type="entry name" value="Aldo_ket_red"/>
    <property type="match status" value="1"/>
</dbReference>
<evidence type="ECO:0000256" key="6">
    <source>
        <dbReference type="PIRSR" id="PIRSR000097-3"/>
    </source>
</evidence>
<evidence type="ECO:0000256" key="5">
    <source>
        <dbReference type="PIRSR" id="PIRSR000097-2"/>
    </source>
</evidence>
<dbReference type="PATRIC" id="fig|1423812.3.peg.2072"/>
<dbReference type="InterPro" id="IPR023210">
    <property type="entry name" value="NADP_OxRdtase_dom"/>
</dbReference>
<dbReference type="FunFam" id="3.20.20.100:FF:000002">
    <property type="entry name" value="2,5-diketo-D-gluconic acid reductase A"/>
    <property type="match status" value="1"/>
</dbReference>
<dbReference type="PANTHER" id="PTHR43827">
    <property type="entry name" value="2,5-DIKETO-D-GLUCONIC ACID REDUCTASE"/>
    <property type="match status" value="1"/>
</dbReference>
<organism evidence="8 9">
    <name type="scientific">Liquorilactobacillus uvarum DSM 19971</name>
    <dbReference type="NCBI Taxonomy" id="1423812"/>
    <lineage>
        <taxon>Bacteria</taxon>
        <taxon>Bacillati</taxon>
        <taxon>Bacillota</taxon>
        <taxon>Bacilli</taxon>
        <taxon>Lactobacillales</taxon>
        <taxon>Lactobacillaceae</taxon>
        <taxon>Liquorilactobacillus</taxon>
    </lineage>
</organism>
<dbReference type="CDD" id="cd19132">
    <property type="entry name" value="AKR_AKR5D1_E1"/>
    <property type="match status" value="1"/>
</dbReference>
<gene>
    <name evidence="8" type="ORF">FD20_GL001954</name>
</gene>
<keyword evidence="3" id="KW-0560">Oxidoreductase</keyword>
<feature type="domain" description="NADP-dependent oxidoreductase" evidence="7">
    <location>
        <begin position="17"/>
        <end position="260"/>
    </location>
</feature>
<evidence type="ECO:0000256" key="4">
    <source>
        <dbReference type="PIRSR" id="PIRSR000097-1"/>
    </source>
</evidence>
<dbReference type="STRING" id="1423812.FD20_GL001954"/>
<dbReference type="InterPro" id="IPR036812">
    <property type="entry name" value="NAD(P)_OxRdtase_dom_sf"/>
</dbReference>
<dbReference type="PROSITE" id="PS00062">
    <property type="entry name" value="ALDOKETO_REDUCTASE_2"/>
    <property type="match status" value="1"/>
</dbReference>
<dbReference type="PIRSF" id="PIRSF000097">
    <property type="entry name" value="AKR"/>
    <property type="match status" value="1"/>
</dbReference>
<evidence type="ECO:0000313" key="8">
    <source>
        <dbReference type="EMBL" id="KRL38336.1"/>
    </source>
</evidence>
<evidence type="ECO:0000256" key="3">
    <source>
        <dbReference type="ARBA" id="ARBA00023002"/>
    </source>
</evidence>
<keyword evidence="9" id="KW-1185">Reference proteome</keyword>
<dbReference type="PRINTS" id="PR00069">
    <property type="entry name" value="ALDKETRDTASE"/>
</dbReference>
<reference evidence="8 9" key="1">
    <citation type="journal article" date="2015" name="Genome Announc.">
        <title>Expanding the biotechnology potential of lactobacilli through comparative genomics of 213 strains and associated genera.</title>
        <authorList>
            <person name="Sun Z."/>
            <person name="Harris H.M."/>
            <person name="McCann A."/>
            <person name="Guo C."/>
            <person name="Argimon S."/>
            <person name="Zhang W."/>
            <person name="Yang X."/>
            <person name="Jeffery I.B."/>
            <person name="Cooney J.C."/>
            <person name="Kagawa T.F."/>
            <person name="Liu W."/>
            <person name="Song Y."/>
            <person name="Salvetti E."/>
            <person name="Wrobel A."/>
            <person name="Rasinkangas P."/>
            <person name="Parkhill J."/>
            <person name="Rea M.C."/>
            <person name="O'Sullivan O."/>
            <person name="Ritari J."/>
            <person name="Douillard F.P."/>
            <person name="Paul Ross R."/>
            <person name="Yang R."/>
            <person name="Briner A.E."/>
            <person name="Felis G.E."/>
            <person name="de Vos W.M."/>
            <person name="Barrangou R."/>
            <person name="Klaenhammer T.R."/>
            <person name="Caufield P.W."/>
            <person name="Cui Y."/>
            <person name="Zhang H."/>
            <person name="O'Toole P.W."/>
        </authorList>
    </citation>
    <scope>NUCLEOTIDE SEQUENCE [LARGE SCALE GENOMIC DNA]</scope>
    <source>
        <strain evidence="8 9">DSM 19971</strain>
    </source>
</reference>
<dbReference type="RefSeq" id="WP_057736295.1">
    <property type="nucleotide sequence ID" value="NZ_AZEG01000005.1"/>
</dbReference>
<evidence type="ECO:0000256" key="1">
    <source>
        <dbReference type="ARBA" id="ARBA00007905"/>
    </source>
</evidence>
<dbReference type="Proteomes" id="UP000051155">
    <property type="component" value="Unassembled WGS sequence"/>
</dbReference>
<accession>A0A0R1Q0U7</accession>
<dbReference type="PANTHER" id="PTHR43827:SF3">
    <property type="entry name" value="NADP-DEPENDENT OXIDOREDUCTASE DOMAIN-CONTAINING PROTEIN"/>
    <property type="match status" value="1"/>
</dbReference>
<dbReference type="PROSITE" id="PS00798">
    <property type="entry name" value="ALDOKETO_REDUCTASE_1"/>
    <property type="match status" value="1"/>
</dbReference>
<comment type="similarity">
    <text evidence="1">Belongs to the aldo/keto reductase family.</text>
</comment>
<feature type="site" description="Lowers pKa of active site Tyr" evidence="6">
    <location>
        <position position="75"/>
    </location>
</feature>
<keyword evidence="2" id="KW-0521">NADP</keyword>
<sequence>MNIPKITLNDGHLIPSIGLGTYQIRGGQGIDQVLSAIQDGYRLLDTSTNYDSEGIVGEAIRRSGIPRSAFTVTSKLPGKYHHYDDALMSIQESLCRMGLSYFDLYLIHWPLPKRKLYVEAWKALITAQKLGLIRSVGVSNFEPEHLDHLVDKTGITPAVNQIEVHPFWIQERMLKANKERGIVTEAWSPLGRGNKVLQEPLIKKLADKYHKNIGQIVLRWHIERGVVPIPKSSNLLHQRSNLDVFDFKLTTAEVDAINGLTRTDGRIDDQDPNEYEEFD</sequence>
<comment type="caution">
    <text evidence="8">The sequence shown here is derived from an EMBL/GenBank/DDBJ whole genome shotgun (WGS) entry which is preliminary data.</text>
</comment>
<dbReference type="SUPFAM" id="SSF51430">
    <property type="entry name" value="NAD(P)-linked oxidoreductase"/>
    <property type="match status" value="1"/>
</dbReference>
<dbReference type="OrthoDB" id="9804790at2"/>
<proteinExistence type="inferred from homology"/>
<name>A0A0R1Q0U7_9LACO</name>
<dbReference type="InterPro" id="IPR018170">
    <property type="entry name" value="Aldo/ket_reductase_CS"/>
</dbReference>